<dbReference type="Pfam" id="PF03960">
    <property type="entry name" value="ArsC"/>
    <property type="match status" value="1"/>
</dbReference>
<dbReference type="AlphaFoldDB" id="A0A1H9WC79"/>
<sequence>MTLTLYGIPTCDTCRKARKALEGAGHEVAFRDVRAEPLSPAERAEFAAALGPKIVNRASPSFRKLDDTVKESAPEDILAAQPTAMKRPVIRREGELYLGWSKDVQAALL</sequence>
<dbReference type="SUPFAM" id="SSF52833">
    <property type="entry name" value="Thioredoxin-like"/>
    <property type="match status" value="1"/>
</dbReference>
<accession>A0A1H9WC79</accession>
<keyword evidence="4" id="KW-1185">Reference proteome</keyword>
<gene>
    <name evidence="3" type="ORF">SAMN04490244_11063</name>
</gene>
<dbReference type="EMBL" id="FOGU01000010">
    <property type="protein sequence ID" value="SES31556.1"/>
    <property type="molecule type" value="Genomic_DNA"/>
</dbReference>
<dbReference type="Gene3D" id="3.40.30.10">
    <property type="entry name" value="Glutaredoxin"/>
    <property type="match status" value="1"/>
</dbReference>
<evidence type="ECO:0000256" key="1">
    <source>
        <dbReference type="ARBA" id="ARBA00007198"/>
    </source>
</evidence>
<dbReference type="STRING" id="641238.SAMN04490244_11063"/>
<dbReference type="PANTHER" id="PTHR30041:SF8">
    <property type="entry name" value="PROTEIN YFFB"/>
    <property type="match status" value="1"/>
</dbReference>
<reference evidence="3 4" key="1">
    <citation type="submission" date="2016-10" db="EMBL/GenBank/DDBJ databases">
        <authorList>
            <person name="de Groot N.N."/>
        </authorList>
    </citation>
    <scope>NUCLEOTIDE SEQUENCE [LARGE SCALE GENOMIC DNA]</scope>
    <source>
        <strain evidence="3 4">DSM 23042</strain>
    </source>
</reference>
<dbReference type="PANTHER" id="PTHR30041">
    <property type="entry name" value="ARSENATE REDUCTASE"/>
    <property type="match status" value="1"/>
</dbReference>
<dbReference type="InterPro" id="IPR006660">
    <property type="entry name" value="Arsenate_reductase-like"/>
</dbReference>
<dbReference type="OrthoDB" id="9803749at2"/>
<evidence type="ECO:0000313" key="3">
    <source>
        <dbReference type="EMBL" id="SES31556.1"/>
    </source>
</evidence>
<evidence type="ECO:0000313" key="4">
    <source>
        <dbReference type="Proteomes" id="UP000198885"/>
    </source>
</evidence>
<organism evidence="3 4">
    <name type="scientific">Tranquillimonas rosea</name>
    <dbReference type="NCBI Taxonomy" id="641238"/>
    <lineage>
        <taxon>Bacteria</taxon>
        <taxon>Pseudomonadati</taxon>
        <taxon>Pseudomonadota</taxon>
        <taxon>Alphaproteobacteria</taxon>
        <taxon>Rhodobacterales</taxon>
        <taxon>Roseobacteraceae</taxon>
        <taxon>Tranquillimonas</taxon>
    </lineage>
</organism>
<dbReference type="InterPro" id="IPR036249">
    <property type="entry name" value="Thioredoxin-like_sf"/>
</dbReference>
<evidence type="ECO:0000256" key="2">
    <source>
        <dbReference type="PROSITE-ProRule" id="PRU01282"/>
    </source>
</evidence>
<dbReference type="Proteomes" id="UP000198885">
    <property type="component" value="Unassembled WGS sequence"/>
</dbReference>
<proteinExistence type="inferred from homology"/>
<name>A0A1H9WC79_9RHOB</name>
<protein>
    <submittedName>
        <fullName evidence="3">Arsenate reductase, glutaredoxin family</fullName>
    </submittedName>
</protein>
<dbReference type="PROSITE" id="PS51353">
    <property type="entry name" value="ARSC"/>
    <property type="match status" value="1"/>
</dbReference>
<dbReference type="RefSeq" id="WP_092695368.1">
    <property type="nucleotide sequence ID" value="NZ_FOGU01000010.1"/>
</dbReference>
<comment type="similarity">
    <text evidence="1 2">Belongs to the ArsC family.</text>
</comment>